<protein>
    <submittedName>
        <fullName evidence="5">AAA ATPase central domain protein</fullName>
    </submittedName>
</protein>
<evidence type="ECO:0000313" key="6">
    <source>
        <dbReference type="Proteomes" id="UP000008461"/>
    </source>
</evidence>
<dbReference type="HOGENOM" id="CLU_523518_0_0_10"/>
<dbReference type="AlphaFoldDB" id="F4KPH8"/>
<dbReference type="Gene3D" id="1.10.8.60">
    <property type="match status" value="1"/>
</dbReference>
<evidence type="ECO:0000256" key="1">
    <source>
        <dbReference type="ARBA" id="ARBA00006914"/>
    </source>
</evidence>
<sequence length="520" mass="57750">MQTLRPLNVKTVELPPLSPTQEVAYQQLLGKLQQHNLCGLGVNYGHGRSFMLKRLALETGGQLLRLADFFDEIQTFHPLAIEEGIAATLLKALKAHDLVIVDDFHHVCNMVESCYGKARPGVLIAALDGILRWLEQSGKRLVLSSQHGHYVDPLNEFVQKVNLIEFTAEDHAFLFNTLSNGRLSNVDFERVYVFAPHLNAIQMAYACQLLPAEGTFDTPFLIQFLETYALFSNVDTSEVDPMDFSDLYGVEEVIRQLEIDIIVPMERDDLAKDLGIRAKRGVLLYGPPGTGKTSIGRALAHRLHSKFFLLDGTVISGTDQFYHKVSQIFEAAKHNAPSILFIDDCDVLFENQDEFGLYRYLLTMLDGLESRSNTQVTVMFTAMNIGSLPPALIRSGRVELWLEMKLPNATARQAMLQSIITGSVLQLKAGELSHLAELTYDCSGADLKRIVADARNLHGFDVAKEQPVRAPFEYFAQAIDQLRANRERLAAAPAFTAAHNPAAALNPAMVLAQMGVAEEV</sequence>
<dbReference type="STRING" id="760192.Halhy_2047"/>
<reference key="2">
    <citation type="submission" date="2011-04" db="EMBL/GenBank/DDBJ databases">
        <title>Complete sequence of chromosome of Haliscomenobacter hydrossis DSM 1100.</title>
        <authorList>
            <consortium name="US DOE Joint Genome Institute (JGI-PGF)"/>
            <person name="Lucas S."/>
            <person name="Han J."/>
            <person name="Lapidus A."/>
            <person name="Bruce D."/>
            <person name="Goodwin L."/>
            <person name="Pitluck S."/>
            <person name="Peters L."/>
            <person name="Kyrpides N."/>
            <person name="Mavromatis K."/>
            <person name="Ivanova N."/>
            <person name="Ovchinnikova G."/>
            <person name="Pagani I."/>
            <person name="Daligault H."/>
            <person name="Detter J.C."/>
            <person name="Han C."/>
            <person name="Land M."/>
            <person name="Hauser L."/>
            <person name="Markowitz V."/>
            <person name="Cheng J.-F."/>
            <person name="Hugenholtz P."/>
            <person name="Woyke T."/>
            <person name="Wu D."/>
            <person name="Verbarg S."/>
            <person name="Frueling A."/>
            <person name="Brambilla E."/>
            <person name="Klenk H.-P."/>
            <person name="Eisen J.A."/>
        </authorList>
    </citation>
    <scope>NUCLEOTIDE SEQUENCE</scope>
    <source>
        <strain>DSM 1100</strain>
    </source>
</reference>
<dbReference type="InterPro" id="IPR003959">
    <property type="entry name" value="ATPase_AAA_core"/>
</dbReference>
<name>F4KPH8_HALH1</name>
<comment type="similarity">
    <text evidence="1">Belongs to the AAA ATPase family.</text>
</comment>
<dbReference type="GO" id="GO:0005524">
    <property type="term" value="F:ATP binding"/>
    <property type="evidence" value="ECO:0007669"/>
    <property type="project" value="UniProtKB-KW"/>
</dbReference>
<dbReference type="Gene3D" id="3.40.50.300">
    <property type="entry name" value="P-loop containing nucleotide triphosphate hydrolases"/>
    <property type="match status" value="1"/>
</dbReference>
<dbReference type="OrthoDB" id="7438987at2"/>
<keyword evidence="3" id="KW-0067">ATP-binding</keyword>
<dbReference type="InterPro" id="IPR027417">
    <property type="entry name" value="P-loop_NTPase"/>
</dbReference>
<keyword evidence="2" id="KW-0547">Nucleotide-binding</keyword>
<feature type="domain" description="AAA+ ATPase" evidence="4">
    <location>
        <begin position="278"/>
        <end position="408"/>
    </location>
</feature>
<dbReference type="Pfam" id="PF00004">
    <property type="entry name" value="AAA"/>
    <property type="match status" value="1"/>
</dbReference>
<evidence type="ECO:0000313" key="5">
    <source>
        <dbReference type="EMBL" id="AEE49932.1"/>
    </source>
</evidence>
<dbReference type="EMBL" id="CP002691">
    <property type="protein sequence ID" value="AEE49932.1"/>
    <property type="molecule type" value="Genomic_DNA"/>
</dbReference>
<reference evidence="5 6" key="1">
    <citation type="journal article" date="2011" name="Stand. Genomic Sci.">
        <title>Complete genome sequence of Haliscomenobacter hydrossis type strain (O).</title>
        <authorList>
            <consortium name="US DOE Joint Genome Institute (JGI-PGF)"/>
            <person name="Daligault H."/>
            <person name="Lapidus A."/>
            <person name="Zeytun A."/>
            <person name="Nolan M."/>
            <person name="Lucas S."/>
            <person name="Del Rio T.G."/>
            <person name="Tice H."/>
            <person name="Cheng J.F."/>
            <person name="Tapia R."/>
            <person name="Han C."/>
            <person name="Goodwin L."/>
            <person name="Pitluck S."/>
            <person name="Liolios K."/>
            <person name="Pagani I."/>
            <person name="Ivanova N."/>
            <person name="Huntemann M."/>
            <person name="Mavromatis K."/>
            <person name="Mikhailova N."/>
            <person name="Pati A."/>
            <person name="Chen A."/>
            <person name="Palaniappan K."/>
            <person name="Land M."/>
            <person name="Hauser L."/>
            <person name="Brambilla E.M."/>
            <person name="Rohde M."/>
            <person name="Verbarg S."/>
            <person name="Goker M."/>
            <person name="Bristow J."/>
            <person name="Eisen J.A."/>
            <person name="Markowitz V."/>
            <person name="Hugenholtz P."/>
            <person name="Kyrpides N.C."/>
            <person name="Klenk H.P."/>
            <person name="Woyke T."/>
        </authorList>
    </citation>
    <scope>NUCLEOTIDE SEQUENCE [LARGE SCALE GENOMIC DNA]</scope>
    <source>
        <strain evidence="6">ATCC 27775 / DSM 1100 / LMG 10767 / O</strain>
    </source>
</reference>
<dbReference type="InterPro" id="IPR050221">
    <property type="entry name" value="26S_Proteasome_ATPase"/>
</dbReference>
<evidence type="ECO:0000256" key="3">
    <source>
        <dbReference type="ARBA" id="ARBA00022840"/>
    </source>
</evidence>
<dbReference type="SUPFAM" id="SSF52540">
    <property type="entry name" value="P-loop containing nucleoside triphosphate hydrolases"/>
    <property type="match status" value="1"/>
</dbReference>
<evidence type="ECO:0000256" key="2">
    <source>
        <dbReference type="ARBA" id="ARBA00022741"/>
    </source>
</evidence>
<dbReference type="eggNOG" id="COG1222">
    <property type="taxonomic scope" value="Bacteria"/>
</dbReference>
<dbReference type="SMART" id="SM00382">
    <property type="entry name" value="AAA"/>
    <property type="match status" value="1"/>
</dbReference>
<proteinExistence type="inferred from homology"/>
<dbReference type="GO" id="GO:0016887">
    <property type="term" value="F:ATP hydrolysis activity"/>
    <property type="evidence" value="ECO:0007669"/>
    <property type="project" value="InterPro"/>
</dbReference>
<dbReference type="Proteomes" id="UP000008461">
    <property type="component" value="Chromosome"/>
</dbReference>
<evidence type="ECO:0000259" key="4">
    <source>
        <dbReference type="SMART" id="SM00382"/>
    </source>
</evidence>
<keyword evidence="6" id="KW-1185">Reference proteome</keyword>
<dbReference type="InterPro" id="IPR003593">
    <property type="entry name" value="AAA+_ATPase"/>
</dbReference>
<dbReference type="RefSeq" id="WP_013764485.1">
    <property type="nucleotide sequence ID" value="NC_015510.1"/>
</dbReference>
<accession>F4KPH8</accession>
<organism evidence="5 6">
    <name type="scientific">Haliscomenobacter hydrossis (strain ATCC 27775 / DSM 1100 / LMG 10767 / O)</name>
    <dbReference type="NCBI Taxonomy" id="760192"/>
    <lineage>
        <taxon>Bacteria</taxon>
        <taxon>Pseudomonadati</taxon>
        <taxon>Bacteroidota</taxon>
        <taxon>Saprospiria</taxon>
        <taxon>Saprospirales</taxon>
        <taxon>Haliscomenobacteraceae</taxon>
        <taxon>Haliscomenobacter</taxon>
    </lineage>
</organism>
<dbReference type="PANTHER" id="PTHR23073">
    <property type="entry name" value="26S PROTEASOME REGULATORY SUBUNIT"/>
    <property type="match status" value="1"/>
</dbReference>
<gene>
    <name evidence="5" type="ordered locus">Halhy_2047</name>
</gene>
<dbReference type="KEGG" id="hhy:Halhy_2047"/>